<feature type="compositionally biased region" description="Low complexity" evidence="19">
    <location>
        <begin position="600"/>
        <end position="619"/>
    </location>
</feature>
<evidence type="ECO:0000256" key="13">
    <source>
        <dbReference type="ARBA" id="ARBA00023211"/>
    </source>
</evidence>
<keyword evidence="14 16" id="KW-0539">Nucleus</keyword>
<dbReference type="GO" id="GO:0042138">
    <property type="term" value="P:meiotic DNA double-strand break formation"/>
    <property type="evidence" value="ECO:0007669"/>
    <property type="project" value="TreeGrafter"/>
</dbReference>
<feature type="domain" description="Mre11 DNA-binding" evidence="20">
    <location>
        <begin position="291"/>
        <end position="456"/>
    </location>
</feature>
<dbReference type="InterPro" id="IPR041796">
    <property type="entry name" value="Mre11_N"/>
</dbReference>
<evidence type="ECO:0000256" key="10">
    <source>
        <dbReference type="ARBA" id="ARBA00022801"/>
    </source>
</evidence>
<dbReference type="STRING" id="7574.A0A1S3HKK7"/>
<keyword evidence="10 16" id="KW-0378">Hydrolase</keyword>
<evidence type="ECO:0000256" key="5">
    <source>
        <dbReference type="ARBA" id="ARBA00022454"/>
    </source>
</evidence>
<dbReference type="Proteomes" id="UP000085678">
    <property type="component" value="Unplaced"/>
</dbReference>
<comment type="subcellular location">
    <subcellularLocation>
        <location evidence="3">Chromosome</location>
    </subcellularLocation>
    <subcellularLocation>
        <location evidence="2 16">Nucleus</location>
    </subcellularLocation>
</comment>
<dbReference type="PANTHER" id="PTHR10139:SF1">
    <property type="entry name" value="DOUBLE-STRAND BREAK REPAIR PROTEIN MRE11"/>
    <property type="match status" value="1"/>
</dbReference>
<dbReference type="Gene3D" id="3.30.110.110">
    <property type="entry name" value="Mre11, capping domain"/>
    <property type="match status" value="1"/>
</dbReference>
<dbReference type="PIRSF" id="PIRSF000882">
    <property type="entry name" value="DSB_repair_MRE11"/>
    <property type="match status" value="1"/>
</dbReference>
<comment type="similarity">
    <text evidence="4 16 18">Belongs to the MRE11/RAD32 family.</text>
</comment>
<sequence>MADEDEENTMNILIATDCHLGYMERDVVRGNDSLVTFEEILHKAKELAVDFILLGGDLFHENKPSRKTLHGCLELLRQYCMGDKPCPVEFLSDQAVNFGESRFPIVNYEDPNFNVGIPVFSIHGNHDDPAGMGNLCALDILSVAGFVNYFGKTTSLEEISISPVLLQKGATKLALYGLGALRDERLHRMFVRKKVSMLRPTESKEDWFNLFVLHQNRAKHGPTNYIPEQFLDDFLDLVFWGHEHECIIEPCHNPVQNFYITQPGSSIATSLSQGESVKKHCGLLKINRRNFKITKVELETVRPFYMEDVVLSETSLNPEEPEVSKQVEAFCSEKVEAMIERAESEHTGNPRQPDKPLIRLRVDYSGGFDLFSTVRFSQKFVDRVANPRDIIHFMRKKQVDKKDFKPDVFLDKQLKPEALDSARVEDMVKAYFSNADETHKLCLLTEKGLGDAVQEYVDKEEKEAISELVKYQLQKTQHHLRSRNATEEVLDMEVMRFRDERKKKAGEEDEEVQEAFKRARELRPQNESNNIGSSDEDMDQDEPDSNQGIPTGQGRGKKTTTRGSTRGRGSERGGSSRGRGRGRGRGKGTVPLASSSIKDAFAAASQSSRSAKSSQISMHDISDDDDDMNTFRSTSHKVNSASAKRKGKGVAFSDDSDEDFPTMPTKRRR</sequence>
<keyword evidence="12 16" id="KW-0234">DNA repair</keyword>
<dbReference type="SUPFAM" id="SSF56300">
    <property type="entry name" value="Metallo-dependent phosphatases"/>
    <property type="match status" value="1"/>
</dbReference>
<dbReference type="CDD" id="cd00840">
    <property type="entry name" value="MPP_Mre11_N"/>
    <property type="match status" value="1"/>
</dbReference>
<dbReference type="InterPro" id="IPR029052">
    <property type="entry name" value="Metallo-depent_PP-like"/>
</dbReference>
<dbReference type="Gene3D" id="3.60.21.10">
    <property type="match status" value="1"/>
</dbReference>
<keyword evidence="13 16" id="KW-0464">Manganese</keyword>
<evidence type="ECO:0000256" key="14">
    <source>
        <dbReference type="ARBA" id="ARBA00023242"/>
    </source>
</evidence>
<evidence type="ECO:0000256" key="4">
    <source>
        <dbReference type="ARBA" id="ARBA00009028"/>
    </source>
</evidence>
<dbReference type="FunCoup" id="A0A1S3HKK7">
    <property type="interactions" value="2140"/>
</dbReference>
<comment type="function">
    <text evidence="16">Core component of the MRN complex, which plays a central role in double-strand break (DSB) repair, DNA recombination, maintenance of telomere integrity and meiosis. The MRN complex is involved in the repair of DNA double-strand breaks (DSBs) via homologous recombination (HR), an error-free mechanism which primarily occurs during S and G2 phases. The complex (1) mediates the end resection of damaged DNA, which generates proper single-stranded DNA, a key initial steps in HR, and is (2) required for the recruitment of other repair factors and efficient activation of ATM and ATR upon DNA damage. Within the MRN complex, MRE11 possesses both single-strand endonuclease activity and double-strand-specific 3'-5' exonuclease activity. MRE11 first endonucleolytically cleaves the 5' strand at DNA DSB ends to prevent non-homologous end joining (NHEJ) and licence HR. It then generates a single-stranded DNA gap via 3' to 5' exonucleolytic degradation, which is required for single-strand invasion and recombination.</text>
</comment>
<dbReference type="FunFam" id="3.30.110.110:FF:000004">
    <property type="entry name" value="Double-strand break repair protein"/>
    <property type="match status" value="1"/>
</dbReference>
<feature type="region of interest" description="Disordered" evidence="19">
    <location>
        <begin position="501"/>
        <end position="669"/>
    </location>
</feature>
<dbReference type="GO" id="GO:0035861">
    <property type="term" value="C:site of double-strand break"/>
    <property type="evidence" value="ECO:0007669"/>
    <property type="project" value="TreeGrafter"/>
</dbReference>
<keyword evidence="5" id="KW-0158">Chromosome</keyword>
<feature type="active site" description="Proton donor" evidence="17">
    <location>
        <position position="126"/>
    </location>
</feature>
<evidence type="ECO:0000256" key="15">
    <source>
        <dbReference type="ARBA" id="ARBA00023254"/>
    </source>
</evidence>
<keyword evidence="15 16" id="KW-0469">Meiosis</keyword>
<evidence type="ECO:0000256" key="11">
    <source>
        <dbReference type="ARBA" id="ARBA00022839"/>
    </source>
</evidence>
<evidence type="ECO:0000256" key="12">
    <source>
        <dbReference type="ARBA" id="ARBA00023204"/>
    </source>
</evidence>
<dbReference type="GO" id="GO:0008296">
    <property type="term" value="F:3'-5'-DNA exonuclease activity"/>
    <property type="evidence" value="ECO:0007669"/>
    <property type="project" value="InterPro"/>
</dbReference>
<keyword evidence="6 16" id="KW-0540">Nuclease</keyword>
<evidence type="ECO:0000313" key="22">
    <source>
        <dbReference type="RefSeq" id="XP_013386633.1"/>
    </source>
</evidence>
<evidence type="ECO:0000313" key="21">
    <source>
        <dbReference type="Proteomes" id="UP000085678"/>
    </source>
</evidence>
<dbReference type="AlphaFoldDB" id="A0A1S3HKK7"/>
<evidence type="ECO:0000256" key="3">
    <source>
        <dbReference type="ARBA" id="ARBA00004286"/>
    </source>
</evidence>
<organism evidence="21 22">
    <name type="scientific">Lingula anatina</name>
    <name type="common">Brachiopod</name>
    <name type="synonym">Lingula unguis</name>
    <dbReference type="NCBI Taxonomy" id="7574"/>
    <lineage>
        <taxon>Eukaryota</taxon>
        <taxon>Metazoa</taxon>
        <taxon>Spiralia</taxon>
        <taxon>Lophotrochozoa</taxon>
        <taxon>Brachiopoda</taxon>
        <taxon>Linguliformea</taxon>
        <taxon>Lingulata</taxon>
        <taxon>Lingulida</taxon>
        <taxon>Linguloidea</taxon>
        <taxon>Lingulidae</taxon>
        <taxon>Lingula</taxon>
    </lineage>
</organism>
<dbReference type="KEGG" id="lak:106156071"/>
<gene>
    <name evidence="22" type="primary">LOC106156071</name>
</gene>
<evidence type="ECO:0000259" key="20">
    <source>
        <dbReference type="SMART" id="SM01347"/>
    </source>
</evidence>
<dbReference type="InterPro" id="IPR038487">
    <property type="entry name" value="Mre11_capping_dom"/>
</dbReference>
<dbReference type="GO" id="GO:0000014">
    <property type="term" value="F:single-stranded DNA endodeoxyribonuclease activity"/>
    <property type="evidence" value="ECO:0007669"/>
    <property type="project" value="TreeGrafter"/>
</dbReference>
<keyword evidence="21" id="KW-1185">Reference proteome</keyword>
<dbReference type="GO" id="GO:0031573">
    <property type="term" value="P:mitotic intra-S DNA damage checkpoint signaling"/>
    <property type="evidence" value="ECO:0007669"/>
    <property type="project" value="TreeGrafter"/>
</dbReference>
<feature type="compositionally biased region" description="Polar residues" evidence="19">
    <location>
        <begin position="630"/>
        <end position="642"/>
    </location>
</feature>
<dbReference type="InterPro" id="IPR003701">
    <property type="entry name" value="Mre11"/>
</dbReference>
<keyword evidence="7" id="KW-0479">Metal-binding</keyword>
<dbReference type="GO" id="GO:0097552">
    <property type="term" value="P:mitochondrial double-strand break repair via homologous recombination"/>
    <property type="evidence" value="ECO:0007669"/>
    <property type="project" value="TreeGrafter"/>
</dbReference>
<protein>
    <recommendedName>
        <fullName evidence="16">Double-strand break repair protein</fullName>
    </recommendedName>
</protein>
<dbReference type="Pfam" id="PF04152">
    <property type="entry name" value="Mre11_DNA_bind"/>
    <property type="match status" value="1"/>
</dbReference>
<dbReference type="GO" id="GO:0000724">
    <property type="term" value="P:double-strand break repair via homologous recombination"/>
    <property type="evidence" value="ECO:0007669"/>
    <property type="project" value="TreeGrafter"/>
</dbReference>
<dbReference type="InParanoid" id="A0A1S3HKK7"/>
<dbReference type="InterPro" id="IPR004843">
    <property type="entry name" value="Calcineurin-like_PHP"/>
</dbReference>
<keyword evidence="11 16" id="KW-0269">Exonuclease</keyword>
<evidence type="ECO:0000256" key="7">
    <source>
        <dbReference type="ARBA" id="ARBA00022723"/>
    </source>
</evidence>
<evidence type="ECO:0000256" key="19">
    <source>
        <dbReference type="SAM" id="MobiDB-lite"/>
    </source>
</evidence>
<keyword evidence="9 16" id="KW-0227">DNA damage</keyword>
<dbReference type="GO" id="GO:0030870">
    <property type="term" value="C:Mre11 complex"/>
    <property type="evidence" value="ECO:0007669"/>
    <property type="project" value="UniProtKB-UniRule"/>
</dbReference>
<evidence type="ECO:0000256" key="8">
    <source>
        <dbReference type="ARBA" id="ARBA00022759"/>
    </source>
</evidence>
<evidence type="ECO:0000256" key="1">
    <source>
        <dbReference type="ARBA" id="ARBA00001936"/>
    </source>
</evidence>
<dbReference type="OrthoDB" id="30417at2759"/>
<reference evidence="22" key="1">
    <citation type="submission" date="2025-08" db="UniProtKB">
        <authorList>
            <consortium name="RefSeq"/>
        </authorList>
    </citation>
    <scope>IDENTIFICATION</scope>
    <source>
        <tissue evidence="22">Gonads</tissue>
    </source>
</reference>
<dbReference type="SMART" id="SM01347">
    <property type="entry name" value="Mre11_DNA_bind"/>
    <property type="match status" value="1"/>
</dbReference>
<dbReference type="FunFam" id="3.60.21.10:FF:000011">
    <property type="entry name" value="Double-strand break repair protein"/>
    <property type="match status" value="1"/>
</dbReference>
<dbReference type="RefSeq" id="XP_013386633.1">
    <property type="nucleotide sequence ID" value="XM_013531179.2"/>
</dbReference>
<dbReference type="PANTHER" id="PTHR10139">
    <property type="entry name" value="DOUBLE-STRAND BREAK REPAIR PROTEIN MRE11"/>
    <property type="match status" value="1"/>
</dbReference>
<dbReference type="GO" id="GO:0000723">
    <property type="term" value="P:telomere maintenance"/>
    <property type="evidence" value="ECO:0007669"/>
    <property type="project" value="TreeGrafter"/>
</dbReference>
<dbReference type="GeneID" id="106156071"/>
<evidence type="ECO:0000256" key="2">
    <source>
        <dbReference type="ARBA" id="ARBA00004123"/>
    </source>
</evidence>
<dbReference type="InterPro" id="IPR007281">
    <property type="entry name" value="Mre11_DNA-bd"/>
</dbReference>
<dbReference type="GO" id="GO:0006303">
    <property type="term" value="P:double-strand break repair via nonhomologous end joining"/>
    <property type="evidence" value="ECO:0007669"/>
    <property type="project" value="TreeGrafter"/>
</dbReference>
<dbReference type="GO" id="GO:0007095">
    <property type="term" value="P:mitotic G2 DNA damage checkpoint signaling"/>
    <property type="evidence" value="ECO:0007669"/>
    <property type="project" value="TreeGrafter"/>
</dbReference>
<evidence type="ECO:0000256" key="17">
    <source>
        <dbReference type="PIRSR" id="PIRSR000882-1"/>
    </source>
</evidence>
<accession>A0A1S3HKK7</accession>
<evidence type="ECO:0000256" key="9">
    <source>
        <dbReference type="ARBA" id="ARBA00022763"/>
    </source>
</evidence>
<evidence type="ECO:0000256" key="6">
    <source>
        <dbReference type="ARBA" id="ARBA00022722"/>
    </source>
</evidence>
<dbReference type="GO" id="GO:0030145">
    <property type="term" value="F:manganese ion binding"/>
    <property type="evidence" value="ECO:0007669"/>
    <property type="project" value="UniProtKB-UniRule"/>
</dbReference>
<proteinExistence type="inferred from homology"/>
<name>A0A1S3HKK7_LINAN</name>
<dbReference type="NCBIfam" id="TIGR00583">
    <property type="entry name" value="mre11"/>
    <property type="match status" value="1"/>
</dbReference>
<dbReference type="Pfam" id="PF00149">
    <property type="entry name" value="Metallophos"/>
    <property type="match status" value="1"/>
</dbReference>
<evidence type="ECO:0000256" key="16">
    <source>
        <dbReference type="PIRNR" id="PIRNR000882"/>
    </source>
</evidence>
<comment type="cofactor">
    <cofactor evidence="1 16">
        <name>Mn(2+)</name>
        <dbReference type="ChEBI" id="CHEBI:29035"/>
    </cofactor>
</comment>
<feature type="compositionally biased region" description="Basic and acidic residues" evidence="19">
    <location>
        <begin position="514"/>
        <end position="524"/>
    </location>
</feature>
<feature type="compositionally biased region" description="Acidic residues" evidence="19">
    <location>
        <begin position="534"/>
        <end position="544"/>
    </location>
</feature>
<evidence type="ECO:0000256" key="18">
    <source>
        <dbReference type="RuleBase" id="RU003447"/>
    </source>
</evidence>
<keyword evidence="8 16" id="KW-0255">Endonuclease</keyword>